<dbReference type="Pfam" id="PF01030">
    <property type="entry name" value="Recep_L_domain"/>
    <property type="match status" value="1"/>
</dbReference>
<proteinExistence type="predicted"/>
<accession>A0AAV9R7D6</accession>
<dbReference type="SUPFAM" id="SSF52058">
    <property type="entry name" value="L domain-like"/>
    <property type="match status" value="1"/>
</dbReference>
<dbReference type="Gene3D" id="3.80.20.20">
    <property type="entry name" value="Receptor L-domain"/>
    <property type="match status" value="1"/>
</dbReference>
<sequence>MSNQLTLLGTREYHYGNMKRMYSNCNIVLENLEITYTQEHQDLSFLKSIQEVGGYVLIAMNEVATIPLVNLHLIRGQNLYEGQYALLVMSNYNRNHSSPTLNYTSGLMQLQLSNLT</sequence>
<evidence type="ECO:0000259" key="1">
    <source>
        <dbReference type="Pfam" id="PF01030"/>
    </source>
</evidence>
<evidence type="ECO:0000313" key="3">
    <source>
        <dbReference type="Proteomes" id="UP001311232"/>
    </source>
</evidence>
<organism evidence="2 3">
    <name type="scientific">Crenichthys baileyi</name>
    <name type="common">White River springfish</name>
    <dbReference type="NCBI Taxonomy" id="28760"/>
    <lineage>
        <taxon>Eukaryota</taxon>
        <taxon>Metazoa</taxon>
        <taxon>Chordata</taxon>
        <taxon>Craniata</taxon>
        <taxon>Vertebrata</taxon>
        <taxon>Euteleostomi</taxon>
        <taxon>Actinopterygii</taxon>
        <taxon>Neopterygii</taxon>
        <taxon>Teleostei</taxon>
        <taxon>Neoteleostei</taxon>
        <taxon>Acanthomorphata</taxon>
        <taxon>Ovalentaria</taxon>
        <taxon>Atherinomorphae</taxon>
        <taxon>Cyprinodontiformes</taxon>
        <taxon>Goodeidae</taxon>
        <taxon>Crenichthys</taxon>
    </lineage>
</organism>
<name>A0AAV9R7D6_9TELE</name>
<protein>
    <recommendedName>
        <fullName evidence="1">Receptor L-domain domain-containing protein</fullName>
    </recommendedName>
</protein>
<evidence type="ECO:0000313" key="2">
    <source>
        <dbReference type="EMBL" id="KAK5605699.1"/>
    </source>
</evidence>
<feature type="domain" description="Receptor L-domain" evidence="1">
    <location>
        <begin position="24"/>
        <end position="115"/>
    </location>
</feature>
<dbReference type="Proteomes" id="UP001311232">
    <property type="component" value="Unassembled WGS sequence"/>
</dbReference>
<keyword evidence="3" id="KW-1185">Reference proteome</keyword>
<dbReference type="InterPro" id="IPR036941">
    <property type="entry name" value="Rcpt_L-dom_sf"/>
</dbReference>
<dbReference type="InterPro" id="IPR000494">
    <property type="entry name" value="Rcpt_L-dom"/>
</dbReference>
<feature type="non-terminal residue" evidence="2">
    <location>
        <position position="116"/>
    </location>
</feature>
<dbReference type="EMBL" id="JAHHUM010002178">
    <property type="protein sequence ID" value="KAK5605699.1"/>
    <property type="molecule type" value="Genomic_DNA"/>
</dbReference>
<comment type="caution">
    <text evidence="2">The sequence shown here is derived from an EMBL/GenBank/DDBJ whole genome shotgun (WGS) entry which is preliminary data.</text>
</comment>
<dbReference type="AlphaFoldDB" id="A0AAV9R7D6"/>
<reference evidence="2 3" key="1">
    <citation type="submission" date="2021-06" db="EMBL/GenBank/DDBJ databases">
        <authorList>
            <person name="Palmer J.M."/>
        </authorList>
    </citation>
    <scope>NUCLEOTIDE SEQUENCE [LARGE SCALE GENOMIC DNA]</scope>
    <source>
        <strain evidence="2 3">MEX-2019</strain>
        <tissue evidence="2">Muscle</tissue>
    </source>
</reference>
<gene>
    <name evidence="2" type="ORF">CRENBAI_007551</name>
</gene>